<accession>A0A653DDM5</accession>
<gene>
    <name evidence="1" type="ORF">CALMAC_LOCUS16072</name>
</gene>
<dbReference type="EMBL" id="CAACVG010011160">
    <property type="protein sequence ID" value="VEN57447.1"/>
    <property type="molecule type" value="Genomic_DNA"/>
</dbReference>
<evidence type="ECO:0000313" key="1">
    <source>
        <dbReference type="EMBL" id="VEN57447.1"/>
    </source>
</evidence>
<name>A0A653DDM5_CALMS</name>
<proteinExistence type="predicted"/>
<keyword evidence="2" id="KW-1185">Reference proteome</keyword>
<dbReference type="Proteomes" id="UP000410492">
    <property type="component" value="Unassembled WGS sequence"/>
</dbReference>
<sequence length="80" mass="9796">MKSFRKREMQVYKQEKQKIMPNFLKLLSTRTKLSTPGTKSPLKELQSFWLRRTETRAEQGWLWSYPLIIIPEKYRKQILH</sequence>
<dbReference type="AlphaFoldDB" id="A0A653DDM5"/>
<organism evidence="1 2">
    <name type="scientific">Callosobruchus maculatus</name>
    <name type="common">Southern cowpea weevil</name>
    <name type="synonym">Pulse bruchid</name>
    <dbReference type="NCBI Taxonomy" id="64391"/>
    <lineage>
        <taxon>Eukaryota</taxon>
        <taxon>Metazoa</taxon>
        <taxon>Ecdysozoa</taxon>
        <taxon>Arthropoda</taxon>
        <taxon>Hexapoda</taxon>
        <taxon>Insecta</taxon>
        <taxon>Pterygota</taxon>
        <taxon>Neoptera</taxon>
        <taxon>Endopterygota</taxon>
        <taxon>Coleoptera</taxon>
        <taxon>Polyphaga</taxon>
        <taxon>Cucujiformia</taxon>
        <taxon>Chrysomeloidea</taxon>
        <taxon>Chrysomelidae</taxon>
        <taxon>Bruchinae</taxon>
        <taxon>Bruchini</taxon>
        <taxon>Callosobruchus</taxon>
    </lineage>
</organism>
<protein>
    <submittedName>
        <fullName evidence="1">Uncharacterized protein</fullName>
    </submittedName>
</protein>
<evidence type="ECO:0000313" key="2">
    <source>
        <dbReference type="Proteomes" id="UP000410492"/>
    </source>
</evidence>
<reference evidence="1 2" key="1">
    <citation type="submission" date="2019-01" db="EMBL/GenBank/DDBJ databases">
        <authorList>
            <person name="Sayadi A."/>
        </authorList>
    </citation>
    <scope>NUCLEOTIDE SEQUENCE [LARGE SCALE GENOMIC DNA]</scope>
</reference>